<sequence length="100" mass="10946">MIDFVILALLAGVLAYAYLVDRRVRNLVQVLRQLEPMVHEFSAAVDKSEDSVSTMKAMTESIAQKLRRRADPDPATEAAPHAADAAPGDHGVSFRSQRSP</sequence>
<comment type="caution">
    <text evidence="2">The sequence shown here is derived from an EMBL/GenBank/DDBJ whole genome shotgun (WGS) entry which is preliminary data.</text>
</comment>
<feature type="non-terminal residue" evidence="2">
    <location>
        <position position="100"/>
    </location>
</feature>
<protein>
    <recommendedName>
        <fullName evidence="4">Flagellar motor switch protein</fullName>
    </recommendedName>
</protein>
<feature type="region of interest" description="Disordered" evidence="1">
    <location>
        <begin position="63"/>
        <end position="100"/>
    </location>
</feature>
<reference evidence="2 3" key="1">
    <citation type="journal article" date="2018" name="Int. J. Syst. Evol. Microbiol.">
        <title>Pseudooceanicola lipolyticus sp. nov., a marine alphaproteobacterium, reclassification of Oceanicola flagellatus as Pseudooceanicola flagellatus comb. nov. and emended description of the genus Pseudooceanicola.</title>
        <authorList>
            <person name="Huang M.-M."/>
            <person name="Guo L.-L."/>
            <person name="Wu Y.-H."/>
            <person name="Lai Q.-L."/>
            <person name="Shao Z.-Z."/>
            <person name="Wang C.-S."/>
            <person name="Wu M."/>
            <person name="Xu X.-W."/>
        </authorList>
    </citation>
    <scope>NUCLEOTIDE SEQUENCE [LARGE SCALE GENOMIC DNA]</scope>
    <source>
        <strain evidence="2 3">157</strain>
    </source>
</reference>
<gene>
    <name evidence="2" type="ORF">CVM52_24565</name>
</gene>
<dbReference type="EMBL" id="PGTB01000262">
    <property type="protein sequence ID" value="PJE33998.1"/>
    <property type="molecule type" value="Genomic_DNA"/>
</dbReference>
<evidence type="ECO:0000313" key="3">
    <source>
        <dbReference type="Proteomes" id="UP000231553"/>
    </source>
</evidence>
<keyword evidence="3" id="KW-1185">Reference proteome</keyword>
<proteinExistence type="predicted"/>
<feature type="compositionally biased region" description="Low complexity" evidence="1">
    <location>
        <begin position="73"/>
        <end position="89"/>
    </location>
</feature>
<evidence type="ECO:0008006" key="4">
    <source>
        <dbReference type="Google" id="ProtNLM"/>
    </source>
</evidence>
<accession>A0A2M8ITZ9</accession>
<name>A0A2M8ITZ9_9RHOB</name>
<evidence type="ECO:0000313" key="2">
    <source>
        <dbReference type="EMBL" id="PJE33998.1"/>
    </source>
</evidence>
<evidence type="ECO:0000256" key="1">
    <source>
        <dbReference type="SAM" id="MobiDB-lite"/>
    </source>
</evidence>
<dbReference type="Proteomes" id="UP000231553">
    <property type="component" value="Unassembled WGS sequence"/>
</dbReference>
<organism evidence="2 3">
    <name type="scientific">Pseudooceanicola lipolyticus</name>
    <dbReference type="NCBI Taxonomy" id="2029104"/>
    <lineage>
        <taxon>Bacteria</taxon>
        <taxon>Pseudomonadati</taxon>
        <taxon>Pseudomonadota</taxon>
        <taxon>Alphaproteobacteria</taxon>
        <taxon>Rhodobacterales</taxon>
        <taxon>Paracoccaceae</taxon>
        <taxon>Pseudooceanicola</taxon>
    </lineage>
</organism>
<dbReference type="AlphaFoldDB" id="A0A2M8ITZ9"/>